<comment type="pathway">
    <text evidence="2">Cell wall biogenesis; lipoteichoic acid biosynthesis.</text>
</comment>
<evidence type="ECO:0000313" key="9">
    <source>
        <dbReference type="EMBL" id="MCU0105712.1"/>
    </source>
</evidence>
<feature type="transmembrane region" description="Helical" evidence="7">
    <location>
        <begin position="12"/>
        <end position="35"/>
    </location>
</feature>
<dbReference type="InterPro" id="IPR050448">
    <property type="entry name" value="OpgB/LTA_synthase_biosynth"/>
</dbReference>
<keyword evidence="10" id="KW-1185">Reference proteome</keyword>
<dbReference type="InterPro" id="IPR000917">
    <property type="entry name" value="Sulfatase_N"/>
</dbReference>
<dbReference type="InterPro" id="IPR017850">
    <property type="entry name" value="Alkaline_phosphatase_core_sf"/>
</dbReference>
<feature type="domain" description="Sulfatase N-terminal" evidence="8">
    <location>
        <begin position="290"/>
        <end position="603"/>
    </location>
</feature>
<evidence type="ECO:0000256" key="2">
    <source>
        <dbReference type="ARBA" id="ARBA00004936"/>
    </source>
</evidence>
<evidence type="ECO:0000256" key="7">
    <source>
        <dbReference type="SAM" id="Phobius"/>
    </source>
</evidence>
<dbReference type="Pfam" id="PF00884">
    <property type="entry name" value="Sulfatase"/>
    <property type="match status" value="1"/>
</dbReference>
<dbReference type="PANTHER" id="PTHR47371:SF3">
    <property type="entry name" value="PHOSPHOGLYCEROL TRANSFERASE I"/>
    <property type="match status" value="1"/>
</dbReference>
<keyword evidence="6 7" id="KW-0472">Membrane</keyword>
<evidence type="ECO:0000256" key="3">
    <source>
        <dbReference type="ARBA" id="ARBA00022475"/>
    </source>
</evidence>
<feature type="transmembrane region" description="Helical" evidence="7">
    <location>
        <begin position="131"/>
        <end position="151"/>
    </location>
</feature>
<keyword evidence="4 7" id="KW-0812">Transmembrane</keyword>
<dbReference type="PANTHER" id="PTHR47371">
    <property type="entry name" value="LIPOTEICHOIC ACID SYNTHASE"/>
    <property type="match status" value="1"/>
</dbReference>
<keyword evidence="3" id="KW-1003">Cell membrane</keyword>
<protein>
    <submittedName>
        <fullName evidence="9">Sulfatase-like hydrolase/transferase</fullName>
    </submittedName>
</protein>
<proteinExistence type="predicted"/>
<name>A0ABT2Q192_9MOLU</name>
<gene>
    <name evidence="9" type="ORF">N7603_08590</name>
</gene>
<accession>A0ABT2Q192</accession>
<evidence type="ECO:0000256" key="4">
    <source>
        <dbReference type="ARBA" id="ARBA00022692"/>
    </source>
</evidence>
<dbReference type="Gene3D" id="3.30.1120.170">
    <property type="match status" value="1"/>
</dbReference>
<sequence>MNQKKWYHTFIGLFYGLNILNTYMVTTSVLNRYLIPFRRNGLLELNAILGNIAALTILLCLGFLFIKKRKSRMTYLVILTFLLNVGIFSIGIFTKYYSTMFSIFELTLFNNPAAELAGSILVESFLELYQYYRIIVFIPFFILLGIEIAYFKEIKKKEVAVIEVTYPFHRLISLFLVVASLVLSISTTAIVKNSLDRRWPISAERALFGIQSSGLYNYYISQAMGINLSNISLTLPSLTIYNTYNKNQDTYTNFFNETYSNVLTKDQASTIILDSKLDKGDTLNGILEGKNLVLVHLESFNHFLLNEDGPYLDASYFQTLKALLKQSYVLDNFYTNVGLGNSSDAEFSVLTGLYPTGDTTLYWNYNKTKYEFNALPKVFEDVYSASIHGDVGLFYNRMLVHEEMMGFNDYYYFDEKEANFEGSKNGYHVFNDLVQKNVPESPWISDIALLDWTERLAKAQDNYFLYPITIQPHTPYLYDPYPNQFSIDTIDVNPTTLKYINYETYYDNFFAHFIEMAKKLDNTAYVFYSDHGSGIPKVDLETLMGKTYTTLEYKQEMLKTLAFIYVPDDTDTVNAIPNGLLKGHQPLVRSQVDLYRTILELFGKTSEYQYYGVNALSDERTFAIDSRSFDIITDEYFIISKFISSDLVPNEMNTRYFVSEDTVTLEPYELYEKVLLFKNRMDVALNLNLYLHLKNI</sequence>
<keyword evidence="5 7" id="KW-1133">Transmembrane helix</keyword>
<evidence type="ECO:0000256" key="5">
    <source>
        <dbReference type="ARBA" id="ARBA00022989"/>
    </source>
</evidence>
<evidence type="ECO:0000256" key="6">
    <source>
        <dbReference type="ARBA" id="ARBA00023136"/>
    </source>
</evidence>
<reference evidence="10" key="1">
    <citation type="submission" date="2023-07" db="EMBL/GenBank/DDBJ databases">
        <title>Novel Mycoplasma species identified in domestic and wild animals.</title>
        <authorList>
            <person name="Volokhov D.V."/>
            <person name="Furtak V.A."/>
            <person name="Zagorodnyaya T.A."/>
        </authorList>
    </citation>
    <scope>NUCLEOTIDE SEQUENCE [LARGE SCALE GENOMIC DNA]</scope>
    <source>
        <strain evidence="10">92-19</strain>
    </source>
</reference>
<feature type="transmembrane region" description="Helical" evidence="7">
    <location>
        <begin position="47"/>
        <end position="66"/>
    </location>
</feature>
<dbReference type="EMBL" id="JAOEGN010000024">
    <property type="protein sequence ID" value="MCU0105712.1"/>
    <property type="molecule type" value="Genomic_DNA"/>
</dbReference>
<comment type="caution">
    <text evidence="9">The sequence shown here is derived from an EMBL/GenBank/DDBJ whole genome shotgun (WGS) entry which is preliminary data.</text>
</comment>
<comment type="subcellular location">
    <subcellularLocation>
        <location evidence="1">Cell membrane</location>
        <topology evidence="1">Multi-pass membrane protein</topology>
    </subcellularLocation>
</comment>
<dbReference type="Proteomes" id="UP001209076">
    <property type="component" value="Unassembled WGS sequence"/>
</dbReference>
<feature type="transmembrane region" description="Helical" evidence="7">
    <location>
        <begin position="171"/>
        <end position="191"/>
    </location>
</feature>
<evidence type="ECO:0000259" key="8">
    <source>
        <dbReference type="Pfam" id="PF00884"/>
    </source>
</evidence>
<dbReference type="RefSeq" id="WP_262097030.1">
    <property type="nucleotide sequence ID" value="NZ_JAOEGN010000024.1"/>
</dbReference>
<feature type="transmembrane region" description="Helical" evidence="7">
    <location>
        <begin position="73"/>
        <end position="93"/>
    </location>
</feature>
<dbReference type="Gene3D" id="3.40.720.10">
    <property type="entry name" value="Alkaline Phosphatase, subunit A"/>
    <property type="match status" value="1"/>
</dbReference>
<evidence type="ECO:0000313" key="10">
    <source>
        <dbReference type="Proteomes" id="UP001209076"/>
    </source>
</evidence>
<organism evidence="9 10">
    <name type="scientific">Paracholeplasma vituli</name>
    <dbReference type="NCBI Taxonomy" id="69473"/>
    <lineage>
        <taxon>Bacteria</taxon>
        <taxon>Bacillati</taxon>
        <taxon>Mycoplasmatota</taxon>
        <taxon>Mollicutes</taxon>
        <taxon>Acholeplasmatales</taxon>
        <taxon>Acholeplasmataceae</taxon>
        <taxon>Paracholeplasma</taxon>
    </lineage>
</organism>
<evidence type="ECO:0000256" key="1">
    <source>
        <dbReference type="ARBA" id="ARBA00004651"/>
    </source>
</evidence>
<dbReference type="SUPFAM" id="SSF53649">
    <property type="entry name" value="Alkaline phosphatase-like"/>
    <property type="match status" value="1"/>
</dbReference>
<dbReference type="CDD" id="cd16015">
    <property type="entry name" value="LTA_synthase"/>
    <property type="match status" value="1"/>
</dbReference>